<keyword evidence="3" id="KW-0677">Repeat</keyword>
<evidence type="ECO:0000259" key="6">
    <source>
        <dbReference type="PROSITE" id="PS51379"/>
    </source>
</evidence>
<keyword evidence="4" id="KW-0408">Iron</keyword>
<dbReference type="PANTHER" id="PTHR42859">
    <property type="entry name" value="OXIDOREDUCTASE"/>
    <property type="match status" value="1"/>
</dbReference>
<keyword evidence="2" id="KW-0479">Metal-binding</keyword>
<dbReference type="CDD" id="cd10554">
    <property type="entry name" value="HycB_like"/>
    <property type="match status" value="1"/>
</dbReference>
<accession>A0A3A5K318</accession>
<evidence type="ECO:0000256" key="3">
    <source>
        <dbReference type="ARBA" id="ARBA00022737"/>
    </source>
</evidence>
<dbReference type="Proteomes" id="UP000276295">
    <property type="component" value="Unassembled WGS sequence"/>
</dbReference>
<keyword evidence="5" id="KW-0411">Iron-sulfur</keyword>
<dbReference type="Gene3D" id="3.30.70.20">
    <property type="match status" value="2"/>
</dbReference>
<keyword evidence="8" id="KW-1185">Reference proteome</keyword>
<keyword evidence="1" id="KW-0004">4Fe-4S</keyword>
<dbReference type="SUPFAM" id="SSF54862">
    <property type="entry name" value="4Fe-4S ferredoxins"/>
    <property type="match status" value="1"/>
</dbReference>
<evidence type="ECO:0000256" key="1">
    <source>
        <dbReference type="ARBA" id="ARBA00022485"/>
    </source>
</evidence>
<feature type="domain" description="4Fe-4S ferredoxin-type" evidence="6">
    <location>
        <begin position="3"/>
        <end position="22"/>
    </location>
</feature>
<proteinExistence type="predicted"/>
<gene>
    <name evidence="7" type="ORF">D6029_03125</name>
</gene>
<feature type="domain" description="4Fe-4S ferredoxin-type" evidence="6">
    <location>
        <begin position="77"/>
        <end position="106"/>
    </location>
</feature>
<dbReference type="Pfam" id="PF12800">
    <property type="entry name" value="Fer4_4"/>
    <property type="match status" value="1"/>
</dbReference>
<evidence type="ECO:0000256" key="2">
    <source>
        <dbReference type="ARBA" id="ARBA00022723"/>
    </source>
</evidence>
<dbReference type="RefSeq" id="WP_120063369.1">
    <property type="nucleotide sequence ID" value="NZ_QZWH01000006.1"/>
</dbReference>
<dbReference type="EMBL" id="QZWH01000006">
    <property type="protein sequence ID" value="RJT26794.1"/>
    <property type="molecule type" value="Genomic_DNA"/>
</dbReference>
<protein>
    <submittedName>
        <fullName evidence="7">4Fe-4S dicluster domain-containing protein</fullName>
    </submittedName>
</protein>
<dbReference type="PROSITE" id="PS00198">
    <property type="entry name" value="4FE4S_FER_1"/>
    <property type="match status" value="1"/>
</dbReference>
<organism evidence="7 8">
    <name type="scientific">Buttiauxella izardii</name>
    <dbReference type="NCBI Taxonomy" id="82991"/>
    <lineage>
        <taxon>Bacteria</taxon>
        <taxon>Pseudomonadati</taxon>
        <taxon>Pseudomonadota</taxon>
        <taxon>Gammaproteobacteria</taxon>
        <taxon>Enterobacterales</taxon>
        <taxon>Enterobacteriaceae</taxon>
        <taxon>Buttiauxella</taxon>
    </lineage>
</organism>
<dbReference type="InterPro" id="IPR017900">
    <property type="entry name" value="4Fe4S_Fe_S_CS"/>
</dbReference>
<reference evidence="7 8" key="1">
    <citation type="submission" date="2018-09" db="EMBL/GenBank/DDBJ databases">
        <title>Draft genome sequence of Buttiauxella izardii CCUG 35510T.</title>
        <authorList>
            <person name="Salva-Serra F."/>
            <person name="Marathe N."/>
            <person name="Moore E."/>
            <person name="Stadler-Svensson L."/>
            <person name="Engstrom-Jakobsson H."/>
        </authorList>
    </citation>
    <scope>NUCLEOTIDE SEQUENCE [LARGE SCALE GENOMIC DNA]</scope>
    <source>
        <strain evidence="7 8">CCUG 35510</strain>
    </source>
</reference>
<dbReference type="PROSITE" id="PS51379">
    <property type="entry name" value="4FE4S_FER_2"/>
    <property type="match status" value="2"/>
</dbReference>
<evidence type="ECO:0000313" key="7">
    <source>
        <dbReference type="EMBL" id="RJT26794.1"/>
    </source>
</evidence>
<dbReference type="InterPro" id="IPR017896">
    <property type="entry name" value="4Fe4S_Fe-S-bd"/>
</dbReference>
<comment type="caution">
    <text evidence="7">The sequence shown here is derived from an EMBL/GenBank/DDBJ whole genome shotgun (WGS) entry which is preliminary data.</text>
</comment>
<dbReference type="GO" id="GO:0046872">
    <property type="term" value="F:metal ion binding"/>
    <property type="evidence" value="ECO:0007669"/>
    <property type="project" value="UniProtKB-KW"/>
</dbReference>
<sequence>MTQFIHVKPESCIGCRTCEIACDLAHGEHHSSNERYFHPRLQVIKLSSSTQPVMCHQCENAPCVAVCPVRALVQEQGCVAAHEALCIGCKNCVMACPFGAIDISLTPEAKIHIVKCDLCQQREGGPECVRVCPTAALEKTDSHAVEQQASARRHAVALQSAFLSLK</sequence>
<dbReference type="OrthoDB" id="9779457at2"/>
<dbReference type="InterPro" id="IPR050294">
    <property type="entry name" value="RnfB_subfamily"/>
</dbReference>
<dbReference type="PANTHER" id="PTHR42859:SF17">
    <property type="entry name" value="ELECTRON TRANSPORT PROTEIN HYDN-RELATED"/>
    <property type="match status" value="1"/>
</dbReference>
<dbReference type="GO" id="GO:0051539">
    <property type="term" value="F:4 iron, 4 sulfur cluster binding"/>
    <property type="evidence" value="ECO:0007669"/>
    <property type="project" value="UniProtKB-KW"/>
</dbReference>
<evidence type="ECO:0000256" key="4">
    <source>
        <dbReference type="ARBA" id="ARBA00023004"/>
    </source>
</evidence>
<dbReference type="Pfam" id="PF13247">
    <property type="entry name" value="Fer4_11"/>
    <property type="match status" value="1"/>
</dbReference>
<evidence type="ECO:0000256" key="5">
    <source>
        <dbReference type="ARBA" id="ARBA00023014"/>
    </source>
</evidence>
<name>A0A3A5K318_9ENTR</name>
<evidence type="ECO:0000313" key="8">
    <source>
        <dbReference type="Proteomes" id="UP000276295"/>
    </source>
</evidence>
<dbReference type="AlphaFoldDB" id="A0A3A5K318"/>